<evidence type="ECO:0000256" key="6">
    <source>
        <dbReference type="PROSITE-ProRule" id="PRU00169"/>
    </source>
</evidence>
<evidence type="ECO:0000259" key="8">
    <source>
        <dbReference type="PROSITE" id="PS50043"/>
    </source>
</evidence>
<dbReference type="AlphaFoldDB" id="A0A212R888"/>
<protein>
    <submittedName>
        <fullName evidence="10">Two component transcriptional regulator, LuxR family</fullName>
    </submittedName>
</protein>
<dbReference type="GO" id="GO:0006355">
    <property type="term" value="P:regulation of DNA-templated transcription"/>
    <property type="evidence" value="ECO:0007669"/>
    <property type="project" value="InterPro"/>
</dbReference>
<evidence type="ECO:0000256" key="7">
    <source>
        <dbReference type="SAM" id="MobiDB-lite"/>
    </source>
</evidence>
<dbReference type="EMBL" id="FYDG01000003">
    <property type="protein sequence ID" value="SNB68401.1"/>
    <property type="molecule type" value="Genomic_DNA"/>
</dbReference>
<evidence type="ECO:0000256" key="2">
    <source>
        <dbReference type="ARBA" id="ARBA00023012"/>
    </source>
</evidence>
<dbReference type="PROSITE" id="PS50110">
    <property type="entry name" value="RESPONSE_REGULATORY"/>
    <property type="match status" value="1"/>
</dbReference>
<organism evidence="10 11">
    <name type="scientific">Rhodoblastus acidophilus</name>
    <name type="common">Rhodopseudomonas acidophila</name>
    <dbReference type="NCBI Taxonomy" id="1074"/>
    <lineage>
        <taxon>Bacteria</taxon>
        <taxon>Pseudomonadati</taxon>
        <taxon>Pseudomonadota</taxon>
        <taxon>Alphaproteobacteria</taxon>
        <taxon>Hyphomicrobiales</taxon>
        <taxon>Rhodoblastaceae</taxon>
        <taxon>Rhodoblastus</taxon>
    </lineage>
</organism>
<dbReference type="SUPFAM" id="SSF46894">
    <property type="entry name" value="C-terminal effector domain of the bipartite response regulators"/>
    <property type="match status" value="1"/>
</dbReference>
<feature type="compositionally biased region" description="Polar residues" evidence="7">
    <location>
        <begin position="202"/>
        <end position="214"/>
    </location>
</feature>
<dbReference type="InterPro" id="IPR001789">
    <property type="entry name" value="Sig_transdc_resp-reg_receiver"/>
</dbReference>
<dbReference type="PROSITE" id="PS50043">
    <property type="entry name" value="HTH_LUXR_2"/>
    <property type="match status" value="1"/>
</dbReference>
<evidence type="ECO:0000259" key="9">
    <source>
        <dbReference type="PROSITE" id="PS50110"/>
    </source>
</evidence>
<dbReference type="SMART" id="SM00448">
    <property type="entry name" value="REC"/>
    <property type="match status" value="1"/>
</dbReference>
<dbReference type="FunFam" id="3.40.50.2300:FF:000018">
    <property type="entry name" value="DNA-binding transcriptional regulator NtrC"/>
    <property type="match status" value="1"/>
</dbReference>
<dbReference type="InterPro" id="IPR011006">
    <property type="entry name" value="CheY-like_superfamily"/>
</dbReference>
<dbReference type="PANTHER" id="PTHR44688">
    <property type="entry name" value="DNA-BINDING TRANSCRIPTIONAL ACTIVATOR DEVR_DOSR"/>
    <property type="match status" value="1"/>
</dbReference>
<dbReference type="RefSeq" id="WP_158255241.1">
    <property type="nucleotide sequence ID" value="NZ_FYDG01000003.1"/>
</dbReference>
<dbReference type="PRINTS" id="PR00038">
    <property type="entry name" value="HTHLUXR"/>
</dbReference>
<dbReference type="Pfam" id="PF00196">
    <property type="entry name" value="GerE"/>
    <property type="match status" value="1"/>
</dbReference>
<dbReference type="CDD" id="cd06170">
    <property type="entry name" value="LuxR_C_like"/>
    <property type="match status" value="1"/>
</dbReference>
<dbReference type="Proteomes" id="UP000198418">
    <property type="component" value="Unassembled WGS sequence"/>
</dbReference>
<feature type="domain" description="Response regulatory" evidence="9">
    <location>
        <begin position="2"/>
        <end position="116"/>
    </location>
</feature>
<keyword evidence="1 6" id="KW-0597">Phosphoprotein</keyword>
<reference evidence="11" key="1">
    <citation type="submission" date="2017-06" db="EMBL/GenBank/DDBJ databases">
        <authorList>
            <person name="Varghese N."/>
            <person name="Submissions S."/>
        </authorList>
    </citation>
    <scope>NUCLEOTIDE SEQUENCE [LARGE SCALE GENOMIC DNA]</scope>
    <source>
        <strain evidence="11">DSM 137</strain>
    </source>
</reference>
<proteinExistence type="predicted"/>
<evidence type="ECO:0000313" key="10">
    <source>
        <dbReference type="EMBL" id="SNB68401.1"/>
    </source>
</evidence>
<dbReference type="Gene3D" id="1.10.10.10">
    <property type="entry name" value="Winged helix-like DNA-binding domain superfamily/Winged helix DNA-binding domain"/>
    <property type="match status" value="1"/>
</dbReference>
<evidence type="ECO:0000256" key="5">
    <source>
        <dbReference type="ARBA" id="ARBA00023163"/>
    </source>
</evidence>
<dbReference type="SUPFAM" id="SSF52172">
    <property type="entry name" value="CheY-like"/>
    <property type="match status" value="1"/>
</dbReference>
<dbReference type="InterPro" id="IPR000792">
    <property type="entry name" value="Tscrpt_reg_LuxR_C"/>
</dbReference>
<dbReference type="PROSITE" id="PS00622">
    <property type="entry name" value="HTH_LUXR_1"/>
    <property type="match status" value="1"/>
</dbReference>
<accession>A0A212R888</accession>
<evidence type="ECO:0000256" key="4">
    <source>
        <dbReference type="ARBA" id="ARBA00023125"/>
    </source>
</evidence>
<dbReference type="InterPro" id="IPR036388">
    <property type="entry name" value="WH-like_DNA-bd_sf"/>
</dbReference>
<keyword evidence="3" id="KW-0805">Transcription regulation</keyword>
<keyword evidence="5" id="KW-0804">Transcription</keyword>
<dbReference type="SMART" id="SM00421">
    <property type="entry name" value="HTH_LUXR"/>
    <property type="match status" value="1"/>
</dbReference>
<dbReference type="Gene3D" id="3.40.50.2300">
    <property type="match status" value="1"/>
</dbReference>
<keyword evidence="4" id="KW-0238">DNA-binding</keyword>
<evidence type="ECO:0000313" key="11">
    <source>
        <dbReference type="Proteomes" id="UP000198418"/>
    </source>
</evidence>
<feature type="modified residue" description="4-aspartylphosphate" evidence="6">
    <location>
        <position position="51"/>
    </location>
</feature>
<dbReference type="GO" id="GO:0003677">
    <property type="term" value="F:DNA binding"/>
    <property type="evidence" value="ECO:0007669"/>
    <property type="project" value="UniProtKB-KW"/>
</dbReference>
<name>A0A212R888_RHOAC</name>
<feature type="region of interest" description="Disordered" evidence="7">
    <location>
        <begin position="202"/>
        <end position="223"/>
    </location>
</feature>
<keyword evidence="2" id="KW-0902">Two-component regulatory system</keyword>
<keyword evidence="11" id="KW-1185">Reference proteome</keyword>
<evidence type="ECO:0000256" key="1">
    <source>
        <dbReference type="ARBA" id="ARBA00022553"/>
    </source>
</evidence>
<sequence length="223" mass="23610">MIIYVIDDDEVVRQSLEILLAGEGFETEAYASAAEFLARADARTRGCVVADIQLPGLSGLDLISALRARGFTLPVVVVTGHGNLALAVEAMKRGASDFIQKPYSADAMLAAIRGACEKQGEMEAESPDLAATREGLAKLTSREKQVLLKLVSGLPNKIIAYDMGLSVRTVDSHRAAVKKKMGGGSLAELVRKCIAVGLLGAESSSQTPSPSKLNANLKETRAR</sequence>
<evidence type="ECO:0000256" key="3">
    <source>
        <dbReference type="ARBA" id="ARBA00023015"/>
    </source>
</evidence>
<dbReference type="Pfam" id="PF00072">
    <property type="entry name" value="Response_reg"/>
    <property type="match status" value="1"/>
</dbReference>
<dbReference type="GO" id="GO:0000160">
    <property type="term" value="P:phosphorelay signal transduction system"/>
    <property type="evidence" value="ECO:0007669"/>
    <property type="project" value="UniProtKB-KW"/>
</dbReference>
<gene>
    <name evidence="10" type="ORF">SAMN06265338_10357</name>
</gene>
<dbReference type="InterPro" id="IPR016032">
    <property type="entry name" value="Sig_transdc_resp-reg_C-effctor"/>
</dbReference>
<feature type="domain" description="HTH luxR-type" evidence="8">
    <location>
        <begin position="132"/>
        <end position="197"/>
    </location>
</feature>
<dbReference type="OrthoDB" id="9782655at2"/>
<dbReference type="PANTHER" id="PTHR44688:SF16">
    <property type="entry name" value="DNA-BINDING TRANSCRIPTIONAL ACTIVATOR DEVR_DOSR"/>
    <property type="match status" value="1"/>
</dbReference>